<reference evidence="2" key="1">
    <citation type="submission" date="2022-08" db="EMBL/GenBank/DDBJ databases">
        <authorList>
            <person name="Kallberg Y."/>
            <person name="Tangrot J."/>
            <person name="Rosling A."/>
        </authorList>
    </citation>
    <scope>NUCLEOTIDE SEQUENCE</scope>
    <source>
        <strain evidence="2">Wild A</strain>
    </source>
</reference>
<dbReference type="InterPro" id="IPR040807">
    <property type="entry name" value="DUF5522"/>
</dbReference>
<dbReference type="AlphaFoldDB" id="A0A9W4WIR0"/>
<evidence type="ECO:0000313" key="3">
    <source>
        <dbReference type="Proteomes" id="UP001153678"/>
    </source>
</evidence>
<dbReference type="Pfam" id="PF17653">
    <property type="entry name" value="DUF5522"/>
    <property type="match status" value="1"/>
</dbReference>
<dbReference type="Proteomes" id="UP001153678">
    <property type="component" value="Unassembled WGS sequence"/>
</dbReference>
<evidence type="ECO:0000256" key="1">
    <source>
        <dbReference type="SAM" id="MobiDB-lite"/>
    </source>
</evidence>
<dbReference type="PANTHER" id="PTHR21037:SF2">
    <property type="entry name" value="SIMILAR TO NOVEL PROTEIN"/>
    <property type="match status" value="1"/>
</dbReference>
<organism evidence="2 3">
    <name type="scientific">Funneliformis geosporum</name>
    <dbReference type="NCBI Taxonomy" id="1117311"/>
    <lineage>
        <taxon>Eukaryota</taxon>
        <taxon>Fungi</taxon>
        <taxon>Fungi incertae sedis</taxon>
        <taxon>Mucoromycota</taxon>
        <taxon>Glomeromycotina</taxon>
        <taxon>Glomeromycetes</taxon>
        <taxon>Glomerales</taxon>
        <taxon>Glomeraceae</taxon>
        <taxon>Funneliformis</taxon>
    </lineage>
</organism>
<comment type="caution">
    <text evidence="2">The sequence shown here is derived from an EMBL/GenBank/DDBJ whole genome shotgun (WGS) entry which is preliminary data.</text>
</comment>
<dbReference type="OrthoDB" id="274765at2759"/>
<feature type="region of interest" description="Disordered" evidence="1">
    <location>
        <begin position="1"/>
        <end position="24"/>
    </location>
</feature>
<accession>A0A9W4WIR0</accession>
<proteinExistence type="predicted"/>
<dbReference type="PANTHER" id="PTHR21037">
    <property type="entry name" value="39S RIBOSOMAL PROTEIN L14, MITOCHONDRIAL"/>
    <property type="match status" value="1"/>
</dbReference>
<keyword evidence="3" id="KW-1185">Reference proteome</keyword>
<gene>
    <name evidence="2" type="ORF">FWILDA_LOCUS1699</name>
</gene>
<evidence type="ECO:0000313" key="2">
    <source>
        <dbReference type="EMBL" id="CAI2164702.1"/>
    </source>
</evidence>
<sequence length="108" mass="12577">MEEVPKSNENGESKPLEQNDIEDKPEWYEAHKIAIQNDQQFYTDPVTGYMVMTELFHKSRGYCCGNKCRHCPFNHENVGKNIDLKALANKGSERIDVEKKEDKDDEKK</sequence>
<protein>
    <submittedName>
        <fullName evidence="2">16744_t:CDS:1</fullName>
    </submittedName>
</protein>
<name>A0A9W4WIR0_9GLOM</name>
<dbReference type="EMBL" id="CAMKVN010000172">
    <property type="protein sequence ID" value="CAI2164702.1"/>
    <property type="molecule type" value="Genomic_DNA"/>
</dbReference>